<dbReference type="AlphaFoldDB" id="A0AAX0U6Q6"/>
<evidence type="ECO:0000256" key="1">
    <source>
        <dbReference type="SAM" id="MobiDB-lite"/>
    </source>
</evidence>
<dbReference type="EMBL" id="PHRB01000026">
    <property type="protein sequence ID" value="PJO63982.1"/>
    <property type="molecule type" value="Genomic_DNA"/>
</dbReference>
<proteinExistence type="predicted"/>
<accession>A0AAX0U6Q6</accession>
<gene>
    <name evidence="2" type="ORF">CWD88_23385</name>
</gene>
<reference evidence="2 3" key="1">
    <citation type="submission" date="2017-11" db="EMBL/GenBank/DDBJ databases">
        <title>Molecular characterization of Burkholderia pseudomallei and closely related isolates from Vietnam.</title>
        <authorList>
            <person name="Ustinov D.V."/>
            <person name="Antonov A.S."/>
            <person name="Avdusheva E.F."/>
            <person name="Shpak I.M."/>
            <person name="Zakharova I.B."/>
            <person name="Thi L.A."/>
            <person name="Teteryatnikova N."/>
            <person name="Lopasteyskaya Y.A."/>
            <person name="Kuzyutina J.A."/>
            <person name="Ngo T.N."/>
            <person name="Victorov D.V."/>
        </authorList>
    </citation>
    <scope>NUCLEOTIDE SEQUENCE [LARGE SCALE GENOMIC DNA]</scope>
    <source>
        <strain evidence="2 3">V1512</strain>
    </source>
</reference>
<evidence type="ECO:0000313" key="2">
    <source>
        <dbReference type="EMBL" id="PJO63982.1"/>
    </source>
</evidence>
<dbReference type="Proteomes" id="UP000231878">
    <property type="component" value="Unassembled WGS sequence"/>
</dbReference>
<organism evidence="2 3">
    <name type="scientific">Burkholderia pseudomallei</name>
    <name type="common">Pseudomonas pseudomallei</name>
    <dbReference type="NCBI Taxonomy" id="28450"/>
    <lineage>
        <taxon>Bacteria</taxon>
        <taxon>Pseudomonadati</taxon>
        <taxon>Pseudomonadota</taxon>
        <taxon>Betaproteobacteria</taxon>
        <taxon>Burkholderiales</taxon>
        <taxon>Burkholderiaceae</taxon>
        <taxon>Burkholderia</taxon>
        <taxon>pseudomallei group</taxon>
    </lineage>
</organism>
<comment type="caution">
    <text evidence="2">The sequence shown here is derived from an EMBL/GenBank/DDBJ whole genome shotgun (WGS) entry which is preliminary data.</text>
</comment>
<sequence length="74" mass="7503">MRGGLAAHRRAERVQAGAARPTGRVSAARIGRDCSARACAGLACVGACVGRARTGAGAARSARAQASSRYFQNT</sequence>
<evidence type="ECO:0000313" key="3">
    <source>
        <dbReference type="Proteomes" id="UP000231878"/>
    </source>
</evidence>
<name>A0AAX0U6Q6_BURPE</name>
<feature type="region of interest" description="Disordered" evidence="1">
    <location>
        <begin position="1"/>
        <end position="21"/>
    </location>
</feature>
<protein>
    <submittedName>
        <fullName evidence="2">Uncharacterized protein</fullName>
    </submittedName>
</protein>